<evidence type="ECO:0000313" key="2">
    <source>
        <dbReference type="EMBL" id="KAK4310679.1"/>
    </source>
</evidence>
<proteinExistence type="predicted"/>
<organism evidence="2 3">
    <name type="scientific">Petrolisthes manimaculis</name>
    <dbReference type="NCBI Taxonomy" id="1843537"/>
    <lineage>
        <taxon>Eukaryota</taxon>
        <taxon>Metazoa</taxon>
        <taxon>Ecdysozoa</taxon>
        <taxon>Arthropoda</taxon>
        <taxon>Crustacea</taxon>
        <taxon>Multicrustacea</taxon>
        <taxon>Malacostraca</taxon>
        <taxon>Eumalacostraca</taxon>
        <taxon>Eucarida</taxon>
        <taxon>Decapoda</taxon>
        <taxon>Pleocyemata</taxon>
        <taxon>Anomura</taxon>
        <taxon>Galatheoidea</taxon>
        <taxon>Porcellanidae</taxon>
        <taxon>Petrolisthes</taxon>
    </lineage>
</organism>
<evidence type="ECO:0000256" key="1">
    <source>
        <dbReference type="SAM" id="MobiDB-lite"/>
    </source>
</evidence>
<evidence type="ECO:0000313" key="3">
    <source>
        <dbReference type="Proteomes" id="UP001292094"/>
    </source>
</evidence>
<sequence length="70" mass="7567">MTAEQYMPDHQAYYSLVPHCSLPLTPMTDSRVLEAGNTNGEESGSGLVGLPPVSTETCNNQLVHHQKVGK</sequence>
<dbReference type="EMBL" id="JAWZYT010001606">
    <property type="protein sequence ID" value="KAK4310679.1"/>
    <property type="molecule type" value="Genomic_DNA"/>
</dbReference>
<protein>
    <submittedName>
        <fullName evidence="2">Uncharacterized protein</fullName>
    </submittedName>
</protein>
<feature type="region of interest" description="Disordered" evidence="1">
    <location>
        <begin position="33"/>
        <end position="53"/>
    </location>
</feature>
<name>A0AAE1PNS1_9EUCA</name>
<comment type="caution">
    <text evidence="2">The sequence shown here is derived from an EMBL/GenBank/DDBJ whole genome shotgun (WGS) entry which is preliminary data.</text>
</comment>
<reference evidence="2" key="1">
    <citation type="submission" date="2023-11" db="EMBL/GenBank/DDBJ databases">
        <title>Genome assemblies of two species of porcelain crab, Petrolisthes cinctipes and Petrolisthes manimaculis (Anomura: Porcellanidae).</title>
        <authorList>
            <person name="Angst P."/>
        </authorList>
    </citation>
    <scope>NUCLEOTIDE SEQUENCE</scope>
    <source>
        <strain evidence="2">PB745_02</strain>
        <tissue evidence="2">Gill</tissue>
    </source>
</reference>
<keyword evidence="3" id="KW-1185">Reference proteome</keyword>
<dbReference type="AlphaFoldDB" id="A0AAE1PNS1"/>
<accession>A0AAE1PNS1</accession>
<dbReference type="Proteomes" id="UP001292094">
    <property type="component" value="Unassembled WGS sequence"/>
</dbReference>
<gene>
    <name evidence="2" type="ORF">Pmani_017779</name>
</gene>